<evidence type="ECO:0000256" key="1">
    <source>
        <dbReference type="SAM" id="MobiDB-lite"/>
    </source>
</evidence>
<feature type="region of interest" description="Disordered" evidence="1">
    <location>
        <begin position="151"/>
        <end position="170"/>
    </location>
</feature>
<dbReference type="HOGENOM" id="CLU_1570473_0_0_1"/>
<dbReference type="EMBL" id="KB445596">
    <property type="protein sequence ID" value="EMD84978.1"/>
    <property type="molecule type" value="Genomic_DNA"/>
</dbReference>
<accession>M2UAG9</accession>
<reference evidence="3" key="2">
    <citation type="journal article" date="2013" name="PLoS Genet.">
        <title>Comparative genome structure, secondary metabolite, and effector coding capacity across Cochliobolus pathogens.</title>
        <authorList>
            <person name="Condon B.J."/>
            <person name="Leng Y."/>
            <person name="Wu D."/>
            <person name="Bushley K.E."/>
            <person name="Ohm R.A."/>
            <person name="Otillar R."/>
            <person name="Martin J."/>
            <person name="Schackwitz W."/>
            <person name="Grimwood J."/>
            <person name="MohdZainudin N."/>
            <person name="Xue C."/>
            <person name="Wang R."/>
            <person name="Manning V.A."/>
            <person name="Dhillon B."/>
            <person name="Tu Z.J."/>
            <person name="Steffenson B.J."/>
            <person name="Salamov A."/>
            <person name="Sun H."/>
            <person name="Lowry S."/>
            <person name="LaButti K."/>
            <person name="Han J."/>
            <person name="Copeland A."/>
            <person name="Lindquist E."/>
            <person name="Barry K."/>
            <person name="Schmutz J."/>
            <person name="Baker S.E."/>
            <person name="Ciuffetti L.M."/>
            <person name="Grigoriev I.V."/>
            <person name="Zhong S."/>
            <person name="Turgeon B.G."/>
        </authorList>
    </citation>
    <scope>NUCLEOTIDE SEQUENCE [LARGE SCALE GENOMIC DNA]</scope>
    <source>
        <strain evidence="3">C5 / ATCC 48332 / race O</strain>
    </source>
</reference>
<evidence type="ECO:0000313" key="2">
    <source>
        <dbReference type="EMBL" id="EMD84978.1"/>
    </source>
</evidence>
<organism evidence="2 3">
    <name type="scientific">Cochliobolus heterostrophus (strain C5 / ATCC 48332 / race O)</name>
    <name type="common">Southern corn leaf blight fungus</name>
    <name type="synonym">Bipolaris maydis</name>
    <dbReference type="NCBI Taxonomy" id="701091"/>
    <lineage>
        <taxon>Eukaryota</taxon>
        <taxon>Fungi</taxon>
        <taxon>Dikarya</taxon>
        <taxon>Ascomycota</taxon>
        <taxon>Pezizomycotina</taxon>
        <taxon>Dothideomycetes</taxon>
        <taxon>Pleosporomycetidae</taxon>
        <taxon>Pleosporales</taxon>
        <taxon>Pleosporineae</taxon>
        <taxon>Pleosporaceae</taxon>
        <taxon>Bipolaris</taxon>
    </lineage>
</organism>
<sequence>MVRVQWYVSTDGDKAIEHGRQKAGLDRGPNSDELLDGMHPSDCLCAILDVQKKRDWASAPQTAPTRQNVIVGRFARTFVCHVTRLDSTRLHHDRPKTLARVLARWAAAWRELGSNIGLGAQDAISGVELALACARGRVEHKGVRDCGCHSSEAMAKPGERTGAEGKQIAS</sequence>
<dbReference type="AlphaFoldDB" id="M2UAG9"/>
<protein>
    <submittedName>
        <fullName evidence="2">Uncharacterized protein</fullName>
    </submittedName>
</protein>
<proteinExistence type="predicted"/>
<dbReference type="Proteomes" id="UP000016936">
    <property type="component" value="Unassembled WGS sequence"/>
</dbReference>
<name>M2UAG9_COCH5</name>
<evidence type="ECO:0000313" key="3">
    <source>
        <dbReference type="Proteomes" id="UP000016936"/>
    </source>
</evidence>
<keyword evidence="3" id="KW-1185">Reference proteome</keyword>
<dbReference type="OrthoDB" id="10508923at2759"/>
<reference evidence="2 3" key="1">
    <citation type="journal article" date="2012" name="PLoS Pathog.">
        <title>Diverse lifestyles and strategies of plant pathogenesis encoded in the genomes of eighteen Dothideomycetes fungi.</title>
        <authorList>
            <person name="Ohm R.A."/>
            <person name="Feau N."/>
            <person name="Henrissat B."/>
            <person name="Schoch C.L."/>
            <person name="Horwitz B.A."/>
            <person name="Barry K.W."/>
            <person name="Condon B.J."/>
            <person name="Copeland A.C."/>
            <person name="Dhillon B."/>
            <person name="Glaser F."/>
            <person name="Hesse C.N."/>
            <person name="Kosti I."/>
            <person name="LaButti K."/>
            <person name="Lindquist E.A."/>
            <person name="Lucas S."/>
            <person name="Salamov A.A."/>
            <person name="Bradshaw R.E."/>
            <person name="Ciuffetti L."/>
            <person name="Hamelin R.C."/>
            <person name="Kema G.H.J."/>
            <person name="Lawrence C."/>
            <person name="Scott J.A."/>
            <person name="Spatafora J.W."/>
            <person name="Turgeon B.G."/>
            <person name="de Wit P.J.G.M."/>
            <person name="Zhong S."/>
            <person name="Goodwin S.B."/>
            <person name="Grigoriev I.V."/>
        </authorList>
    </citation>
    <scope>NUCLEOTIDE SEQUENCE [LARGE SCALE GENOMIC DNA]</scope>
    <source>
        <strain evidence="3">C5 / ATCC 48332 / race O</strain>
    </source>
</reference>
<gene>
    <name evidence="2" type="ORF">COCHEDRAFT_1035839</name>
</gene>